<feature type="region of interest" description="Disordered" evidence="1">
    <location>
        <begin position="31"/>
        <end position="62"/>
    </location>
</feature>
<gene>
    <name evidence="2" type="ORF">L9F63_000086</name>
</gene>
<evidence type="ECO:0000313" key="3">
    <source>
        <dbReference type="Proteomes" id="UP001233999"/>
    </source>
</evidence>
<dbReference type="Proteomes" id="UP001233999">
    <property type="component" value="Unassembled WGS sequence"/>
</dbReference>
<feature type="non-terminal residue" evidence="2">
    <location>
        <position position="62"/>
    </location>
</feature>
<organism evidence="2 3">
    <name type="scientific">Diploptera punctata</name>
    <name type="common">Pacific beetle cockroach</name>
    <dbReference type="NCBI Taxonomy" id="6984"/>
    <lineage>
        <taxon>Eukaryota</taxon>
        <taxon>Metazoa</taxon>
        <taxon>Ecdysozoa</taxon>
        <taxon>Arthropoda</taxon>
        <taxon>Hexapoda</taxon>
        <taxon>Insecta</taxon>
        <taxon>Pterygota</taxon>
        <taxon>Neoptera</taxon>
        <taxon>Polyneoptera</taxon>
        <taxon>Dictyoptera</taxon>
        <taxon>Blattodea</taxon>
        <taxon>Blaberoidea</taxon>
        <taxon>Blaberidae</taxon>
        <taxon>Diplopterinae</taxon>
        <taxon>Diploptera</taxon>
    </lineage>
</organism>
<feature type="non-terminal residue" evidence="2">
    <location>
        <position position="1"/>
    </location>
</feature>
<sequence>FGIPKCFVVLEMDQVQVWRKWIRNRCKWIRNSGSGSVLGNTTGGSGVGSGGTDYGGSTTGGG</sequence>
<evidence type="ECO:0000256" key="1">
    <source>
        <dbReference type="SAM" id="MobiDB-lite"/>
    </source>
</evidence>
<reference evidence="2" key="1">
    <citation type="journal article" date="2023" name="IScience">
        <title>Live-bearing cockroach genome reveals convergent evolutionary mechanisms linked to viviparity in insects and beyond.</title>
        <authorList>
            <person name="Fouks B."/>
            <person name="Harrison M.C."/>
            <person name="Mikhailova A.A."/>
            <person name="Marchal E."/>
            <person name="English S."/>
            <person name="Carruthers M."/>
            <person name="Jennings E.C."/>
            <person name="Chiamaka E.L."/>
            <person name="Frigard R.A."/>
            <person name="Pippel M."/>
            <person name="Attardo G.M."/>
            <person name="Benoit J.B."/>
            <person name="Bornberg-Bauer E."/>
            <person name="Tobe S.S."/>
        </authorList>
    </citation>
    <scope>NUCLEOTIDE SEQUENCE</scope>
    <source>
        <strain evidence="2">Stay&amp;Tobe</strain>
    </source>
</reference>
<proteinExistence type="predicted"/>
<keyword evidence="3" id="KW-1185">Reference proteome</keyword>
<accession>A0AAD8AMB7</accession>
<dbReference type="AlphaFoldDB" id="A0AAD8AMB7"/>
<comment type="caution">
    <text evidence="2">The sequence shown here is derived from an EMBL/GenBank/DDBJ whole genome shotgun (WGS) entry which is preliminary data.</text>
</comment>
<protein>
    <submittedName>
        <fullName evidence="2">Uncharacterized protein</fullName>
    </submittedName>
</protein>
<evidence type="ECO:0000313" key="2">
    <source>
        <dbReference type="EMBL" id="KAJ9601794.1"/>
    </source>
</evidence>
<dbReference type="EMBL" id="JASPKZ010000003">
    <property type="protein sequence ID" value="KAJ9601794.1"/>
    <property type="molecule type" value="Genomic_DNA"/>
</dbReference>
<name>A0AAD8AMB7_DIPPU</name>
<feature type="compositionally biased region" description="Gly residues" evidence="1">
    <location>
        <begin position="41"/>
        <end position="62"/>
    </location>
</feature>
<reference evidence="2" key="2">
    <citation type="submission" date="2023-05" db="EMBL/GenBank/DDBJ databases">
        <authorList>
            <person name="Fouks B."/>
        </authorList>
    </citation>
    <scope>NUCLEOTIDE SEQUENCE</scope>
    <source>
        <strain evidence="2">Stay&amp;Tobe</strain>
        <tissue evidence="2">Testes</tissue>
    </source>
</reference>